<name>A0A0C3BKN9_PILCF</name>
<feature type="coiled-coil region" evidence="1">
    <location>
        <begin position="411"/>
        <end position="466"/>
    </location>
</feature>
<sequence length="504" mass="56375">MSQVKPLHPCVSWPPPRATCTKNVSSKLRHFVVSKVPADYPYHLSTSGDKYRIPFYVIRGQGPPFNYPDFGSPGDVYLDLDAFILYLKTMTNWVQWHAAPTCSPKHKVPISNLFGHPHLEGLEKFLWCDGGAISWCSRITIKKKRRQMHERGVYHREDGMTDDIYSGAVVEGIIRRLLESEEKRMAKRGMEDFESADDEVVEPAHKKAKTTSQTPSSPDSMSVDSSLSSISHVNDTTLQSSSSVSLRHHGNGTTLELGLPHSQIHVIAHATPPTMQLSPMLNSLPPAHPQGPSSYESMSGQGIAHHFWTEERKVTEAPREANQRLTTENTKLREEISGRSFVDIGTSSKDLESSVSEPVGQNIASVTLSAPVLESFATSLTDMDTLKALGLSLNKARLETQRIGLEMETKTSKADNERERLEHRLSNALEQLERQQHATKAIQSLYDEANGKVDQLQMRLLSVLNELGESNLTRLQTERKYSKLLLQMTRAKEALNTLEVTDEN</sequence>
<keyword evidence="4" id="KW-1185">Reference proteome</keyword>
<dbReference type="AlphaFoldDB" id="A0A0C3BKN9"/>
<protein>
    <submittedName>
        <fullName evidence="3">Uncharacterized protein</fullName>
    </submittedName>
</protein>
<proteinExistence type="predicted"/>
<evidence type="ECO:0000313" key="3">
    <source>
        <dbReference type="EMBL" id="KIM77902.1"/>
    </source>
</evidence>
<gene>
    <name evidence="3" type="ORF">PILCRDRAFT_824889</name>
</gene>
<dbReference type="HOGENOM" id="CLU_540917_0_0_1"/>
<organism evidence="3 4">
    <name type="scientific">Piloderma croceum (strain F 1598)</name>
    <dbReference type="NCBI Taxonomy" id="765440"/>
    <lineage>
        <taxon>Eukaryota</taxon>
        <taxon>Fungi</taxon>
        <taxon>Dikarya</taxon>
        <taxon>Basidiomycota</taxon>
        <taxon>Agaricomycotina</taxon>
        <taxon>Agaricomycetes</taxon>
        <taxon>Agaricomycetidae</taxon>
        <taxon>Atheliales</taxon>
        <taxon>Atheliaceae</taxon>
        <taxon>Piloderma</taxon>
    </lineage>
</organism>
<dbReference type="Proteomes" id="UP000054166">
    <property type="component" value="Unassembled WGS sequence"/>
</dbReference>
<dbReference type="EMBL" id="KN833020">
    <property type="protein sequence ID" value="KIM77902.1"/>
    <property type="molecule type" value="Genomic_DNA"/>
</dbReference>
<feature type="compositionally biased region" description="Low complexity" evidence="2">
    <location>
        <begin position="216"/>
        <end position="229"/>
    </location>
</feature>
<keyword evidence="1" id="KW-0175">Coiled coil</keyword>
<dbReference type="OrthoDB" id="3067611at2759"/>
<feature type="compositionally biased region" description="Acidic residues" evidence="2">
    <location>
        <begin position="192"/>
        <end position="201"/>
    </location>
</feature>
<evidence type="ECO:0000256" key="2">
    <source>
        <dbReference type="SAM" id="MobiDB-lite"/>
    </source>
</evidence>
<dbReference type="InParanoid" id="A0A0C3BKN9"/>
<evidence type="ECO:0000313" key="4">
    <source>
        <dbReference type="Proteomes" id="UP000054166"/>
    </source>
</evidence>
<accession>A0A0C3BKN9</accession>
<feature type="region of interest" description="Disordered" evidence="2">
    <location>
        <begin position="189"/>
        <end position="229"/>
    </location>
</feature>
<reference evidence="4" key="2">
    <citation type="submission" date="2015-01" db="EMBL/GenBank/DDBJ databases">
        <title>Evolutionary Origins and Diversification of the Mycorrhizal Mutualists.</title>
        <authorList>
            <consortium name="DOE Joint Genome Institute"/>
            <consortium name="Mycorrhizal Genomics Consortium"/>
            <person name="Kohler A."/>
            <person name="Kuo A."/>
            <person name="Nagy L.G."/>
            <person name="Floudas D."/>
            <person name="Copeland A."/>
            <person name="Barry K.W."/>
            <person name="Cichocki N."/>
            <person name="Veneault-Fourrey C."/>
            <person name="LaButti K."/>
            <person name="Lindquist E.A."/>
            <person name="Lipzen A."/>
            <person name="Lundell T."/>
            <person name="Morin E."/>
            <person name="Murat C."/>
            <person name="Riley R."/>
            <person name="Ohm R."/>
            <person name="Sun H."/>
            <person name="Tunlid A."/>
            <person name="Henrissat B."/>
            <person name="Grigoriev I.V."/>
            <person name="Hibbett D.S."/>
            <person name="Martin F."/>
        </authorList>
    </citation>
    <scope>NUCLEOTIDE SEQUENCE [LARGE SCALE GENOMIC DNA]</scope>
    <source>
        <strain evidence="4">F 1598</strain>
    </source>
</reference>
<reference evidence="3 4" key="1">
    <citation type="submission" date="2014-04" db="EMBL/GenBank/DDBJ databases">
        <authorList>
            <consortium name="DOE Joint Genome Institute"/>
            <person name="Kuo A."/>
            <person name="Tarkka M."/>
            <person name="Buscot F."/>
            <person name="Kohler A."/>
            <person name="Nagy L.G."/>
            <person name="Floudas D."/>
            <person name="Copeland A."/>
            <person name="Barry K.W."/>
            <person name="Cichocki N."/>
            <person name="Veneault-Fourrey C."/>
            <person name="LaButti K."/>
            <person name="Lindquist E.A."/>
            <person name="Lipzen A."/>
            <person name="Lundell T."/>
            <person name="Morin E."/>
            <person name="Murat C."/>
            <person name="Sun H."/>
            <person name="Tunlid A."/>
            <person name="Henrissat B."/>
            <person name="Grigoriev I.V."/>
            <person name="Hibbett D.S."/>
            <person name="Martin F."/>
            <person name="Nordberg H.P."/>
            <person name="Cantor M.N."/>
            <person name="Hua S.X."/>
        </authorList>
    </citation>
    <scope>NUCLEOTIDE SEQUENCE [LARGE SCALE GENOMIC DNA]</scope>
    <source>
        <strain evidence="3 4">F 1598</strain>
    </source>
</reference>
<evidence type="ECO:0000256" key="1">
    <source>
        <dbReference type="SAM" id="Coils"/>
    </source>
</evidence>